<dbReference type="InterPro" id="IPR007730">
    <property type="entry name" value="SPOR-like_dom"/>
</dbReference>
<dbReference type="Proteomes" id="UP000248987">
    <property type="component" value="Unassembled WGS sequence"/>
</dbReference>
<comment type="caution">
    <text evidence="3">The sequence shown here is derived from an EMBL/GenBank/DDBJ whole genome shotgun (WGS) entry which is preliminary data.</text>
</comment>
<evidence type="ECO:0000256" key="1">
    <source>
        <dbReference type="SAM" id="Phobius"/>
    </source>
</evidence>
<dbReference type="GO" id="GO:0042834">
    <property type="term" value="F:peptidoglycan binding"/>
    <property type="evidence" value="ECO:0007669"/>
    <property type="project" value="InterPro"/>
</dbReference>
<accession>A0A1A7QZ29</accession>
<dbReference type="Gene3D" id="3.30.70.1070">
    <property type="entry name" value="Sporulation related repeat"/>
    <property type="match status" value="1"/>
</dbReference>
<keyword evidence="1" id="KW-0472">Membrane</keyword>
<sequence>MHIETYISDLLYRYDCVTIPEFGAFLTKRVSATLDESNHTFFPPKKVISFNEQLQHNDGLLASYIADAEKIPYEIAVQKISKQVKSIKSFLTEGETLSFSTIGDLALNTDGKIVFEPSYNSNYLTDAFGLSEFEVSHVNREVYKQQVETLEDVIPISITPERREKRSYLKYAAVALIALTVGGFAASTFYINKVETHNQLAQEAANQQLDAKVQEATFIIENPLPSATLTVEKQQGKYHIIAGAYRVEENSDKKIAELQDLGFKARTIGVNKYGLHEVVYSSYENSNEALIALRDIRQTYNKEAWLLVRELE</sequence>
<dbReference type="InterPro" id="IPR036680">
    <property type="entry name" value="SPOR-like_sf"/>
</dbReference>
<reference evidence="3 4" key="1">
    <citation type="submission" date="2018-06" db="EMBL/GenBank/DDBJ databases">
        <title>Genomic Encyclopedia of Archaeal and Bacterial Type Strains, Phase II (KMG-II): from individual species to whole genera.</title>
        <authorList>
            <person name="Goeker M."/>
        </authorList>
    </citation>
    <scope>NUCLEOTIDE SEQUENCE [LARGE SCALE GENOMIC DNA]</scope>
    <source>
        <strain evidence="3 4">DSM 12408</strain>
    </source>
</reference>
<evidence type="ECO:0000313" key="3">
    <source>
        <dbReference type="EMBL" id="RAJ24403.1"/>
    </source>
</evidence>
<feature type="transmembrane region" description="Helical" evidence="1">
    <location>
        <begin position="171"/>
        <end position="191"/>
    </location>
</feature>
<dbReference type="PROSITE" id="PS51724">
    <property type="entry name" value="SPOR"/>
    <property type="match status" value="1"/>
</dbReference>
<keyword evidence="4" id="KW-1185">Reference proteome</keyword>
<keyword evidence="1" id="KW-0812">Transmembrane</keyword>
<dbReference type="STRING" id="49280.A9996_13075"/>
<dbReference type="Pfam" id="PF18175">
    <property type="entry name" value="HU-CCDC81_bac_2"/>
    <property type="match status" value="1"/>
</dbReference>
<evidence type="ECO:0000313" key="4">
    <source>
        <dbReference type="Proteomes" id="UP000248987"/>
    </source>
</evidence>
<dbReference type="EMBL" id="QLLQ01000006">
    <property type="protein sequence ID" value="RAJ24403.1"/>
    <property type="molecule type" value="Genomic_DNA"/>
</dbReference>
<dbReference type="OrthoDB" id="653949at2"/>
<organism evidence="3 4">
    <name type="scientific">Gelidibacter algens</name>
    <dbReference type="NCBI Taxonomy" id="49280"/>
    <lineage>
        <taxon>Bacteria</taxon>
        <taxon>Pseudomonadati</taxon>
        <taxon>Bacteroidota</taxon>
        <taxon>Flavobacteriia</taxon>
        <taxon>Flavobacteriales</taxon>
        <taxon>Flavobacteriaceae</taxon>
        <taxon>Gelidibacter</taxon>
    </lineage>
</organism>
<keyword evidence="1" id="KW-1133">Transmembrane helix</keyword>
<dbReference type="Pfam" id="PF05036">
    <property type="entry name" value="SPOR"/>
    <property type="match status" value="1"/>
</dbReference>
<feature type="domain" description="SPOR" evidence="2">
    <location>
        <begin position="232"/>
        <end position="309"/>
    </location>
</feature>
<protein>
    <submittedName>
        <fullName evidence="3">Sporulation related protein</fullName>
    </submittedName>
</protein>
<proteinExistence type="predicted"/>
<dbReference type="SUPFAM" id="SSF110997">
    <property type="entry name" value="Sporulation related repeat"/>
    <property type="match status" value="1"/>
</dbReference>
<dbReference type="InterPro" id="IPR040495">
    <property type="entry name" value="HU-CCDC81_bac_1"/>
</dbReference>
<name>A0A1A7QZ29_9FLAO</name>
<dbReference type="InterPro" id="IPR041268">
    <property type="entry name" value="HU-CCDC81_bac_2"/>
</dbReference>
<gene>
    <name evidence="3" type="ORF">LX77_01955</name>
</gene>
<dbReference type="Pfam" id="PF18174">
    <property type="entry name" value="HU-CCDC81_bac_1"/>
    <property type="match status" value="1"/>
</dbReference>
<dbReference type="RefSeq" id="WP_066435759.1">
    <property type="nucleotide sequence ID" value="NZ_LZRN01000029.1"/>
</dbReference>
<dbReference type="AlphaFoldDB" id="A0A1A7QZ29"/>
<evidence type="ECO:0000259" key="2">
    <source>
        <dbReference type="PROSITE" id="PS51724"/>
    </source>
</evidence>